<feature type="transmembrane region" description="Helical" evidence="2">
    <location>
        <begin position="82"/>
        <end position="100"/>
    </location>
</feature>
<comment type="caution">
    <text evidence="3">The sequence shown here is derived from an EMBL/GenBank/DDBJ whole genome shotgun (WGS) entry which is preliminary data.</text>
</comment>
<proteinExistence type="predicted"/>
<accession>A0ABN7W9R0</accession>
<evidence type="ECO:0000256" key="1">
    <source>
        <dbReference type="SAM" id="MobiDB-lite"/>
    </source>
</evidence>
<feature type="region of interest" description="Disordered" evidence="1">
    <location>
        <begin position="1"/>
        <end position="20"/>
    </location>
</feature>
<keyword evidence="4" id="KW-1185">Reference proteome</keyword>
<feature type="non-terminal residue" evidence="3">
    <location>
        <position position="1"/>
    </location>
</feature>
<feature type="compositionally biased region" description="Basic and acidic residues" evidence="1">
    <location>
        <begin position="1"/>
        <end position="10"/>
    </location>
</feature>
<dbReference type="EMBL" id="CAJVQB010036172">
    <property type="protein sequence ID" value="CAG8823548.1"/>
    <property type="molecule type" value="Genomic_DNA"/>
</dbReference>
<protein>
    <submittedName>
        <fullName evidence="3">42362_t:CDS:1</fullName>
    </submittedName>
</protein>
<name>A0ABN7W9R0_GIGMA</name>
<reference evidence="3 4" key="1">
    <citation type="submission" date="2021-06" db="EMBL/GenBank/DDBJ databases">
        <authorList>
            <person name="Kallberg Y."/>
            <person name="Tangrot J."/>
            <person name="Rosling A."/>
        </authorList>
    </citation>
    <scope>NUCLEOTIDE SEQUENCE [LARGE SCALE GENOMIC DNA]</scope>
    <source>
        <strain evidence="3 4">120-4 pot B 10/14</strain>
    </source>
</reference>
<organism evidence="3 4">
    <name type="scientific">Gigaspora margarita</name>
    <dbReference type="NCBI Taxonomy" id="4874"/>
    <lineage>
        <taxon>Eukaryota</taxon>
        <taxon>Fungi</taxon>
        <taxon>Fungi incertae sedis</taxon>
        <taxon>Mucoromycota</taxon>
        <taxon>Glomeromycotina</taxon>
        <taxon>Glomeromycetes</taxon>
        <taxon>Diversisporales</taxon>
        <taxon>Gigasporaceae</taxon>
        <taxon>Gigaspora</taxon>
    </lineage>
</organism>
<evidence type="ECO:0000256" key="2">
    <source>
        <dbReference type="SAM" id="Phobius"/>
    </source>
</evidence>
<evidence type="ECO:0000313" key="4">
    <source>
        <dbReference type="Proteomes" id="UP000789901"/>
    </source>
</evidence>
<keyword evidence="2" id="KW-0812">Transmembrane</keyword>
<gene>
    <name evidence="3" type="ORF">GMARGA_LOCUS28368</name>
</gene>
<dbReference type="Proteomes" id="UP000789901">
    <property type="component" value="Unassembled WGS sequence"/>
</dbReference>
<keyword evidence="2" id="KW-0472">Membrane</keyword>
<sequence>ESSFESDEKYSVNGQFFSSENDENDVDLEILQEHFEIKLKKHTDQNEILFKQIDVLEDQLRLFYKENCILKQKHKKKFIKRIIITSISYFLGVIGFILFIKLNSVRIQCIII</sequence>
<keyword evidence="2" id="KW-1133">Transmembrane helix</keyword>
<evidence type="ECO:0000313" key="3">
    <source>
        <dbReference type="EMBL" id="CAG8823548.1"/>
    </source>
</evidence>